<accession>A0A3M0JLV8</accession>
<dbReference type="InterPro" id="IPR013151">
    <property type="entry name" value="Immunoglobulin_dom"/>
</dbReference>
<evidence type="ECO:0000256" key="6">
    <source>
        <dbReference type="ARBA" id="ARBA00023136"/>
    </source>
</evidence>
<dbReference type="GO" id="GO:0016020">
    <property type="term" value="C:membrane"/>
    <property type="evidence" value="ECO:0007669"/>
    <property type="project" value="UniProtKB-SubCell"/>
</dbReference>
<keyword evidence="6 9" id="KW-0472">Membrane</keyword>
<evidence type="ECO:0000256" key="1">
    <source>
        <dbReference type="ARBA" id="ARBA00004167"/>
    </source>
</evidence>
<dbReference type="PANTHER" id="PTHR12207:SF3">
    <property type="entry name" value="PROSTAGLANDIN F2 RECEPTOR NEGATIVE REGULATOR"/>
    <property type="match status" value="1"/>
</dbReference>
<evidence type="ECO:0000256" key="3">
    <source>
        <dbReference type="ARBA" id="ARBA00022729"/>
    </source>
</evidence>
<gene>
    <name evidence="11" type="ORF">DUI87_21709</name>
</gene>
<keyword evidence="7" id="KW-1015">Disulfide bond</keyword>
<evidence type="ECO:0000256" key="9">
    <source>
        <dbReference type="SAM" id="Phobius"/>
    </source>
</evidence>
<comment type="subcellular location">
    <subcellularLocation>
        <location evidence="1">Membrane</location>
        <topology evidence="1">Single-pass membrane protein</topology>
    </subcellularLocation>
</comment>
<dbReference type="FunFam" id="2.60.40.10:FF:000191">
    <property type="entry name" value="Immunoglobulin superfamily member 3"/>
    <property type="match status" value="1"/>
</dbReference>
<feature type="domain" description="Ig-like" evidence="10">
    <location>
        <begin position="807"/>
        <end position="936"/>
    </location>
</feature>
<dbReference type="Proteomes" id="UP000269221">
    <property type="component" value="Unassembled WGS sequence"/>
</dbReference>
<dbReference type="FunFam" id="2.60.40.10:FF:000854">
    <property type="entry name" value="Prostaglandin F2 receptor negative regulator"/>
    <property type="match status" value="1"/>
</dbReference>
<dbReference type="InterPro" id="IPR007110">
    <property type="entry name" value="Ig-like_dom"/>
</dbReference>
<evidence type="ECO:0000313" key="11">
    <source>
        <dbReference type="EMBL" id="RMC01695.1"/>
    </source>
</evidence>
<dbReference type="PROSITE" id="PS50835">
    <property type="entry name" value="IG_LIKE"/>
    <property type="match status" value="5"/>
</dbReference>
<evidence type="ECO:0000256" key="2">
    <source>
        <dbReference type="ARBA" id="ARBA00022692"/>
    </source>
</evidence>
<keyword evidence="3" id="KW-0732">Signal</keyword>
<dbReference type="FunFam" id="2.60.40.10:FF:002026">
    <property type="entry name" value="Prostaglandin F2 receptor inhibitor"/>
    <property type="match status" value="2"/>
</dbReference>
<dbReference type="InterPro" id="IPR003599">
    <property type="entry name" value="Ig_sub"/>
</dbReference>
<dbReference type="AlphaFoldDB" id="A0A3M0JLV8"/>
<feature type="domain" description="Ig-like" evidence="10">
    <location>
        <begin position="435"/>
        <end position="527"/>
    </location>
</feature>
<feature type="domain" description="Ig-like" evidence="10">
    <location>
        <begin position="679"/>
        <end position="776"/>
    </location>
</feature>
<proteinExistence type="predicted"/>
<evidence type="ECO:0000256" key="8">
    <source>
        <dbReference type="ARBA" id="ARBA00023319"/>
    </source>
</evidence>
<evidence type="ECO:0000259" key="10">
    <source>
        <dbReference type="PROSITE" id="PS50835"/>
    </source>
</evidence>
<keyword evidence="5 9" id="KW-1133">Transmembrane helix</keyword>
<keyword evidence="8" id="KW-0393">Immunoglobulin domain</keyword>
<name>A0A3M0JLV8_HIRRU</name>
<feature type="domain" description="Ig-like" evidence="10">
    <location>
        <begin position="1089"/>
        <end position="1197"/>
    </location>
</feature>
<comment type="caution">
    <text evidence="11">The sequence shown here is derived from an EMBL/GenBank/DDBJ whole genome shotgun (WGS) entry which is preliminary data.</text>
</comment>
<keyword evidence="4" id="KW-0677">Repeat</keyword>
<dbReference type="InterPro" id="IPR036179">
    <property type="entry name" value="Ig-like_dom_sf"/>
</dbReference>
<dbReference type="InterPro" id="IPR013106">
    <property type="entry name" value="Ig_V-set"/>
</dbReference>
<dbReference type="EMBL" id="QRBI01000136">
    <property type="protein sequence ID" value="RMC01695.1"/>
    <property type="molecule type" value="Genomic_DNA"/>
</dbReference>
<dbReference type="InterPro" id="IPR013783">
    <property type="entry name" value="Ig-like_fold"/>
</dbReference>
<organism evidence="11 12">
    <name type="scientific">Hirundo rustica rustica</name>
    <dbReference type="NCBI Taxonomy" id="333673"/>
    <lineage>
        <taxon>Eukaryota</taxon>
        <taxon>Metazoa</taxon>
        <taxon>Chordata</taxon>
        <taxon>Craniata</taxon>
        <taxon>Vertebrata</taxon>
        <taxon>Euteleostomi</taxon>
        <taxon>Archelosauria</taxon>
        <taxon>Archosauria</taxon>
        <taxon>Dinosauria</taxon>
        <taxon>Saurischia</taxon>
        <taxon>Theropoda</taxon>
        <taxon>Coelurosauria</taxon>
        <taxon>Aves</taxon>
        <taxon>Neognathae</taxon>
        <taxon>Neoaves</taxon>
        <taxon>Telluraves</taxon>
        <taxon>Australaves</taxon>
        <taxon>Passeriformes</taxon>
        <taxon>Sylvioidea</taxon>
        <taxon>Hirundinidae</taxon>
        <taxon>Hirundo</taxon>
    </lineage>
</organism>
<evidence type="ECO:0000256" key="4">
    <source>
        <dbReference type="ARBA" id="ARBA00022737"/>
    </source>
</evidence>
<dbReference type="Gene3D" id="2.60.40.10">
    <property type="entry name" value="Immunoglobulins"/>
    <property type="match status" value="7"/>
</dbReference>
<feature type="transmembrane region" description="Helical" evidence="9">
    <location>
        <begin position="1232"/>
        <end position="1253"/>
    </location>
</feature>
<protein>
    <recommendedName>
        <fullName evidence="10">Ig-like domain-containing protein</fullName>
    </recommendedName>
</protein>
<dbReference type="SMART" id="SM00406">
    <property type="entry name" value="IGv"/>
    <property type="match status" value="2"/>
</dbReference>
<keyword evidence="12" id="KW-1185">Reference proteome</keyword>
<evidence type="ECO:0000313" key="12">
    <source>
        <dbReference type="Proteomes" id="UP000269221"/>
    </source>
</evidence>
<reference evidence="11 12" key="1">
    <citation type="submission" date="2018-07" db="EMBL/GenBank/DDBJ databases">
        <title>A high quality draft genome assembly of the barn swallow (H. rustica rustica).</title>
        <authorList>
            <person name="Formenti G."/>
            <person name="Chiara M."/>
            <person name="Poveda L."/>
            <person name="Francoijs K.-J."/>
            <person name="Bonisoli-Alquati A."/>
            <person name="Canova L."/>
            <person name="Gianfranceschi L."/>
            <person name="Horner D.S."/>
            <person name="Saino N."/>
        </authorList>
    </citation>
    <scope>NUCLEOTIDE SEQUENCE [LARGE SCALE GENOMIC DNA]</scope>
    <source>
        <strain evidence="11">Chelidonia</strain>
        <tissue evidence="11">Blood</tissue>
    </source>
</reference>
<dbReference type="CDD" id="cd00099">
    <property type="entry name" value="IgV"/>
    <property type="match status" value="1"/>
</dbReference>
<dbReference type="Pfam" id="PF07686">
    <property type="entry name" value="V-set"/>
    <property type="match status" value="1"/>
</dbReference>
<evidence type="ECO:0000256" key="5">
    <source>
        <dbReference type="ARBA" id="ARBA00022989"/>
    </source>
</evidence>
<dbReference type="SMART" id="SM00409">
    <property type="entry name" value="IG"/>
    <property type="match status" value="6"/>
</dbReference>
<sequence length="1280" mass="142909">MKGKNARHFVNKERCRCAILRNGTLQIQRLEKEDSGNYTVVIYQQDGKLQAEENIMFFVQEPVPQPILTGECRNKSVSVKCEVKQKVKDEAKEKAKDEAFIIELTQPSGKKNTKNATVLEWRGWNSGTFRCVAKNQVSEKMAEKVIKCPVAGLCQLHSRLKILHHAVKSPNPAILCEHLVLHLMPITLNVDLYGQEGEEKGMKFATPAVTRMDWVAVLSLPKHTCALSEVLDGWGGVAHGQELREKQKTGVQQVVMAKLSDNRHEARSNVHQMYCASFMVSSEQLPQRTDTIAASSSIPLSMPLSQPHDLRPGGLAGECCVFSGRSVASLSSSLAPRGKEMLGGLFGWQGCLLDKNVPPHNVDASGEAELVPDPIQGSGNQCLLNRHEMCSNMCWQEQSEKTGYRSSSRNAKGMTCYLRGRIVRVPKGPLIRVVGTEVAIPCSVSDYDGPSEQNFDWEFSRETDFVRIVSTWDSTFTSEEYQKRVGRGDIKLRRSSNDAVELVIRNIQPADQGRYKCSTPSTDATVQGNYDAEVQVKVISDGLSVSASKARSSTSLRLSEGDSFKLRCSAITTSPEHTHLHVTWQVKNGSSWRDILSLTHEGKLQPGPGYEERYRSGDIRLDTGANDTYGLSVSQASSADGGAYRCLVSEWVRGADGSWQKIQEKSVEIATVSIQRTALDVVISTSNVSVTERDSLDLTCNITTDRSGIFQAEVMWYFSASPDDTLSDAQLLLSMDHDSVVSDSTLISLSHVDRNSYRLLVRDVDVEDSGYYFCEAAIWVPLHNGSWHKVVERTSAPVSVVVTALEPDYDVFLNASKTPKFSDDPTELNCRITNVQDTEANIRFAVSWYYRQHLPGDDVVAEELLASMDADWTLLLGDRGRERIQNGEIILSKKSADTFSLRIQWTSESDRGDYFCVISAWSRHRNNSWVKSKDVTSASVNVFWATQDYTLTVEAVKLKPFFVAGHTFEMTCKVSSKNIKTPRYSVLITAEKPLADQSNPNGTTRIISLNQDSVVRLEDWTDQTRVDGVVLEKVQENEFRYRMYQTQISDAGLYRCVVTAWSPGGGGMWREAVNGLSNPIQIDFQTSGPVFNVSVHSDSPTIYQGEVADLLCIVTTEGMPLEPDDMSFDVSWFAVRSFALDREPILLASLDRRGIVTQSRRNGSSDLSLERISPLEFRLRVHGCQDHDFGNHYCVVTPWVRSATGVWQREPDIKAKPIFLSVKMDVLSAFKYPLLIGIGLATVIGLLSCLIGYCSSRWCCKKEVQETRRERRRLMSMEMD</sequence>
<dbReference type="Pfam" id="PF00047">
    <property type="entry name" value="ig"/>
    <property type="match status" value="1"/>
</dbReference>
<feature type="domain" description="Ig-like" evidence="10">
    <location>
        <begin position="543"/>
        <end position="668"/>
    </location>
</feature>
<evidence type="ECO:0000256" key="7">
    <source>
        <dbReference type="ARBA" id="ARBA00023157"/>
    </source>
</evidence>
<dbReference type="InterPro" id="IPR051102">
    <property type="entry name" value="IgSF_V-set/TM_domain"/>
</dbReference>
<dbReference type="OrthoDB" id="9873136at2759"/>
<keyword evidence="2 9" id="KW-0812">Transmembrane</keyword>
<dbReference type="SUPFAM" id="SSF48726">
    <property type="entry name" value="Immunoglobulin"/>
    <property type="match status" value="6"/>
</dbReference>
<dbReference type="PANTHER" id="PTHR12207">
    <property type="entry name" value="V-SET AND TRANSMEMBRANE DOMAIN-CONTAINING PROTEIN"/>
    <property type="match status" value="1"/>
</dbReference>
<dbReference type="STRING" id="333673.A0A3M0JLV8"/>
<dbReference type="FunFam" id="2.60.40.10:FF:001070">
    <property type="entry name" value="Prostaglandin F2 receptor inhibitor"/>
    <property type="match status" value="1"/>
</dbReference>